<keyword evidence="4" id="KW-0812">Transmembrane</keyword>
<dbReference type="GO" id="GO:0046872">
    <property type="term" value="F:metal ion binding"/>
    <property type="evidence" value="ECO:0007669"/>
    <property type="project" value="UniProtKB-KW"/>
</dbReference>
<gene>
    <name evidence="6" type="ORF">S01H1_72917</name>
</gene>
<dbReference type="GO" id="GO:0009055">
    <property type="term" value="F:electron transfer activity"/>
    <property type="evidence" value="ECO:0007669"/>
    <property type="project" value="InterPro"/>
</dbReference>
<dbReference type="SUPFAM" id="SSF46626">
    <property type="entry name" value="Cytochrome c"/>
    <property type="match status" value="1"/>
</dbReference>
<name>X0X7T4_9ZZZZ</name>
<protein>
    <recommendedName>
        <fullName evidence="5">Cytochrome c domain-containing protein</fullName>
    </recommendedName>
</protein>
<dbReference type="GO" id="GO:0020037">
    <property type="term" value="F:heme binding"/>
    <property type="evidence" value="ECO:0007669"/>
    <property type="project" value="InterPro"/>
</dbReference>
<dbReference type="PROSITE" id="PS51007">
    <property type="entry name" value="CYTC"/>
    <property type="match status" value="1"/>
</dbReference>
<evidence type="ECO:0000256" key="4">
    <source>
        <dbReference type="SAM" id="Phobius"/>
    </source>
</evidence>
<accession>X0X7T4</accession>
<sequence length="220" mass="23469">ITYIQDPQRMINSGDPYAARLLQEARGVVMPKIVGLDAEKAEFLVDLIDAESLLEESQFKGAAISNEPFTARDVQRGLAIFTGGEKLKGGSAMCMSCHRMPGVGALGGGNLGPDLSRVYEKGKHTTGGRAVLSAWLNAPATPTMQALLKDKPLEADEIHAIVALMENRAAKSQPEPVGASMVSFAILGLLGSALTLFAFDSVWKTRLRSVRGAMVEDSKI</sequence>
<dbReference type="InterPro" id="IPR036909">
    <property type="entry name" value="Cyt_c-like_dom_sf"/>
</dbReference>
<keyword evidence="3" id="KW-0408">Iron</keyword>
<dbReference type="InterPro" id="IPR009056">
    <property type="entry name" value="Cyt_c-like_dom"/>
</dbReference>
<dbReference type="AlphaFoldDB" id="X0X7T4"/>
<reference evidence="6" key="1">
    <citation type="journal article" date="2014" name="Front. Microbiol.">
        <title>High frequency of phylogenetically diverse reductive dehalogenase-homologous genes in deep subseafloor sedimentary metagenomes.</title>
        <authorList>
            <person name="Kawai M."/>
            <person name="Futagami T."/>
            <person name="Toyoda A."/>
            <person name="Takaki Y."/>
            <person name="Nishi S."/>
            <person name="Hori S."/>
            <person name="Arai W."/>
            <person name="Tsubouchi T."/>
            <person name="Morono Y."/>
            <person name="Uchiyama I."/>
            <person name="Ito T."/>
            <person name="Fujiyama A."/>
            <person name="Inagaki F."/>
            <person name="Takami H."/>
        </authorList>
    </citation>
    <scope>NUCLEOTIDE SEQUENCE</scope>
    <source>
        <strain evidence="6">Expedition CK06-06</strain>
    </source>
</reference>
<comment type="caution">
    <text evidence="6">The sequence shown here is derived from an EMBL/GenBank/DDBJ whole genome shotgun (WGS) entry which is preliminary data.</text>
</comment>
<evidence type="ECO:0000259" key="5">
    <source>
        <dbReference type="PROSITE" id="PS51007"/>
    </source>
</evidence>
<keyword evidence="1" id="KW-0349">Heme</keyword>
<evidence type="ECO:0000256" key="1">
    <source>
        <dbReference type="ARBA" id="ARBA00022617"/>
    </source>
</evidence>
<organism evidence="6">
    <name type="scientific">marine sediment metagenome</name>
    <dbReference type="NCBI Taxonomy" id="412755"/>
    <lineage>
        <taxon>unclassified sequences</taxon>
        <taxon>metagenomes</taxon>
        <taxon>ecological metagenomes</taxon>
    </lineage>
</organism>
<dbReference type="EMBL" id="BARS01048681">
    <property type="protein sequence ID" value="GAG39105.1"/>
    <property type="molecule type" value="Genomic_DNA"/>
</dbReference>
<keyword evidence="2" id="KW-0479">Metal-binding</keyword>
<evidence type="ECO:0000313" key="6">
    <source>
        <dbReference type="EMBL" id="GAG39105.1"/>
    </source>
</evidence>
<feature type="non-terminal residue" evidence="6">
    <location>
        <position position="1"/>
    </location>
</feature>
<proteinExistence type="predicted"/>
<keyword evidence="4" id="KW-1133">Transmembrane helix</keyword>
<dbReference type="Gene3D" id="1.10.760.10">
    <property type="entry name" value="Cytochrome c-like domain"/>
    <property type="match status" value="1"/>
</dbReference>
<evidence type="ECO:0000256" key="3">
    <source>
        <dbReference type="ARBA" id="ARBA00023004"/>
    </source>
</evidence>
<evidence type="ECO:0000256" key="2">
    <source>
        <dbReference type="ARBA" id="ARBA00022723"/>
    </source>
</evidence>
<feature type="transmembrane region" description="Helical" evidence="4">
    <location>
        <begin position="177"/>
        <end position="199"/>
    </location>
</feature>
<keyword evidence="4" id="KW-0472">Membrane</keyword>
<feature type="domain" description="Cytochrome c" evidence="5">
    <location>
        <begin position="72"/>
        <end position="169"/>
    </location>
</feature>